<dbReference type="Pfam" id="PF25597">
    <property type="entry name" value="SH3_retrovirus"/>
    <property type="match status" value="1"/>
</dbReference>
<sequence>MHRFLTVPRSPQQNEVVDRKNKTVLNMVRSMLKSKNPPKELLAEVVDCEVYLLNKSPTMSIWNQTPKEAWSGRLRVFGIVGYVHIPDQERKKLDDKSKKYVVLGYSKHSNKIFVPVEEKVIISTDVVVDEEAI</sequence>
<keyword evidence="3" id="KW-1185">Reference proteome</keyword>
<accession>A0AAV2E5Y6</accession>
<dbReference type="InterPro" id="IPR057670">
    <property type="entry name" value="SH3_retrovirus"/>
</dbReference>
<organism evidence="2 3">
    <name type="scientific">Linum trigynum</name>
    <dbReference type="NCBI Taxonomy" id="586398"/>
    <lineage>
        <taxon>Eukaryota</taxon>
        <taxon>Viridiplantae</taxon>
        <taxon>Streptophyta</taxon>
        <taxon>Embryophyta</taxon>
        <taxon>Tracheophyta</taxon>
        <taxon>Spermatophyta</taxon>
        <taxon>Magnoliopsida</taxon>
        <taxon>eudicotyledons</taxon>
        <taxon>Gunneridae</taxon>
        <taxon>Pentapetalae</taxon>
        <taxon>rosids</taxon>
        <taxon>fabids</taxon>
        <taxon>Malpighiales</taxon>
        <taxon>Linaceae</taxon>
        <taxon>Linum</taxon>
    </lineage>
</organism>
<evidence type="ECO:0000313" key="2">
    <source>
        <dbReference type="EMBL" id="CAL1381346.1"/>
    </source>
</evidence>
<dbReference type="InterPro" id="IPR012337">
    <property type="entry name" value="RNaseH-like_sf"/>
</dbReference>
<dbReference type="GO" id="GO:0015074">
    <property type="term" value="P:DNA integration"/>
    <property type="evidence" value="ECO:0007669"/>
    <property type="project" value="InterPro"/>
</dbReference>
<evidence type="ECO:0000313" key="3">
    <source>
        <dbReference type="Proteomes" id="UP001497516"/>
    </source>
</evidence>
<dbReference type="InterPro" id="IPR036397">
    <property type="entry name" value="RNaseH_sf"/>
</dbReference>
<evidence type="ECO:0000259" key="1">
    <source>
        <dbReference type="PROSITE" id="PS50994"/>
    </source>
</evidence>
<name>A0AAV2E5Y6_9ROSI</name>
<dbReference type="InterPro" id="IPR039537">
    <property type="entry name" value="Retrotran_Ty1/copia-like"/>
</dbReference>
<protein>
    <recommendedName>
        <fullName evidence="1">Integrase catalytic domain-containing protein</fullName>
    </recommendedName>
</protein>
<dbReference type="Gene3D" id="3.30.420.10">
    <property type="entry name" value="Ribonuclease H-like superfamily/Ribonuclease H"/>
    <property type="match status" value="1"/>
</dbReference>
<dbReference type="PROSITE" id="PS50994">
    <property type="entry name" value="INTEGRASE"/>
    <property type="match status" value="1"/>
</dbReference>
<reference evidence="2 3" key="1">
    <citation type="submission" date="2024-04" db="EMBL/GenBank/DDBJ databases">
        <authorList>
            <person name="Fracassetti M."/>
        </authorList>
    </citation>
    <scope>NUCLEOTIDE SEQUENCE [LARGE SCALE GENOMIC DNA]</scope>
</reference>
<dbReference type="EMBL" id="OZ034817">
    <property type="protein sequence ID" value="CAL1381346.1"/>
    <property type="molecule type" value="Genomic_DNA"/>
</dbReference>
<dbReference type="Proteomes" id="UP001497516">
    <property type="component" value="Chromosome 4"/>
</dbReference>
<dbReference type="GO" id="GO:0003676">
    <property type="term" value="F:nucleic acid binding"/>
    <property type="evidence" value="ECO:0007669"/>
    <property type="project" value="InterPro"/>
</dbReference>
<feature type="domain" description="Integrase catalytic" evidence="1">
    <location>
        <begin position="1"/>
        <end position="74"/>
    </location>
</feature>
<dbReference type="PANTHER" id="PTHR42648">
    <property type="entry name" value="TRANSPOSASE, PUTATIVE-RELATED"/>
    <property type="match status" value="1"/>
</dbReference>
<dbReference type="AlphaFoldDB" id="A0AAV2E5Y6"/>
<dbReference type="SUPFAM" id="SSF53098">
    <property type="entry name" value="Ribonuclease H-like"/>
    <property type="match status" value="1"/>
</dbReference>
<dbReference type="InterPro" id="IPR001584">
    <property type="entry name" value="Integrase_cat-core"/>
</dbReference>
<gene>
    <name evidence="2" type="ORF">LTRI10_LOCUS22728</name>
</gene>
<dbReference type="PANTHER" id="PTHR42648:SF18">
    <property type="entry name" value="RETROTRANSPOSON, UNCLASSIFIED-LIKE PROTEIN"/>
    <property type="match status" value="1"/>
</dbReference>
<proteinExistence type="predicted"/>